<dbReference type="EMBL" id="CADCTE010000037">
    <property type="protein sequence ID" value="CAA9219786.1"/>
    <property type="molecule type" value="Genomic_DNA"/>
</dbReference>
<sequence length="59" mass="6566">PVPPQPGAGGQRRRRHPHCRLHRSHLAGAAALQRFGGRNRRAGHRTGEDKESQGFIRPL</sequence>
<organism evidence="2">
    <name type="scientific">uncultured Arthrobacter sp</name>
    <dbReference type="NCBI Taxonomy" id="114050"/>
    <lineage>
        <taxon>Bacteria</taxon>
        <taxon>Bacillati</taxon>
        <taxon>Actinomycetota</taxon>
        <taxon>Actinomycetes</taxon>
        <taxon>Micrococcales</taxon>
        <taxon>Micrococcaceae</taxon>
        <taxon>Arthrobacter</taxon>
        <taxon>environmental samples</taxon>
    </lineage>
</organism>
<dbReference type="AlphaFoldDB" id="A0A6J4HAP9"/>
<name>A0A6J4HAP9_9MICC</name>
<feature type="non-terminal residue" evidence="2">
    <location>
        <position position="1"/>
    </location>
</feature>
<feature type="region of interest" description="Disordered" evidence="1">
    <location>
        <begin position="28"/>
        <end position="59"/>
    </location>
</feature>
<gene>
    <name evidence="2" type="ORF">AVDCRST_MAG83-466</name>
</gene>
<evidence type="ECO:0000313" key="2">
    <source>
        <dbReference type="EMBL" id="CAA9219786.1"/>
    </source>
</evidence>
<protein>
    <submittedName>
        <fullName evidence="2">Spermidine/putrescine import ABC transporter permease protein PotC</fullName>
    </submittedName>
</protein>
<reference evidence="2" key="1">
    <citation type="submission" date="2020-02" db="EMBL/GenBank/DDBJ databases">
        <authorList>
            <person name="Meier V. D."/>
        </authorList>
    </citation>
    <scope>NUCLEOTIDE SEQUENCE</scope>
    <source>
        <strain evidence="2">AVDCRST_MAG83</strain>
    </source>
</reference>
<proteinExistence type="predicted"/>
<accession>A0A6J4HAP9</accession>
<feature type="non-terminal residue" evidence="2">
    <location>
        <position position="59"/>
    </location>
</feature>
<evidence type="ECO:0000256" key="1">
    <source>
        <dbReference type="SAM" id="MobiDB-lite"/>
    </source>
</evidence>